<dbReference type="RefSeq" id="WP_176634090.1">
    <property type="nucleotide sequence ID" value="NZ_JAAMFM010000005.1"/>
</dbReference>
<feature type="domain" description="DnaJ homologue subfamily C member 28 conserved" evidence="2">
    <location>
        <begin position="68"/>
        <end position="135"/>
    </location>
</feature>
<evidence type="ECO:0000313" key="4">
    <source>
        <dbReference type="Proteomes" id="UP000543556"/>
    </source>
</evidence>
<keyword evidence="4" id="KW-1185">Reference proteome</keyword>
<feature type="compositionally biased region" description="Basic and acidic residues" evidence="1">
    <location>
        <begin position="7"/>
        <end position="25"/>
    </location>
</feature>
<feature type="region of interest" description="Disordered" evidence="1">
    <location>
        <begin position="1"/>
        <end position="61"/>
    </location>
</feature>
<sequence>MARGNKHRESGDHALRAARYRDARAAAETPVPADDHARAAGRTLGREGEGQETAPRAFHESDQVWEVANNAIDAAMARGDFDNLAYAGKPIPGLGGADDPDWWIKGLLQREHVSGLGPPALMLRKEDAELEQTLDAEASEARVRAILADFNARIIEARRQLSGGPPVTTRLRDLDAELAAWRARAESRAAPAQRAASRAQEPGPVPPRPSRMARRFRRR</sequence>
<comment type="caution">
    <text evidence="3">The sequence shown here is derived from an EMBL/GenBank/DDBJ whole genome shotgun (WGS) entry which is preliminary data.</text>
</comment>
<proteinExistence type="predicted"/>
<feature type="compositionally biased region" description="Basic and acidic residues" evidence="1">
    <location>
        <begin position="33"/>
        <end position="49"/>
    </location>
</feature>
<feature type="region of interest" description="Disordered" evidence="1">
    <location>
        <begin position="185"/>
        <end position="219"/>
    </location>
</feature>
<evidence type="ECO:0000256" key="1">
    <source>
        <dbReference type="SAM" id="MobiDB-lite"/>
    </source>
</evidence>
<evidence type="ECO:0000313" key="3">
    <source>
        <dbReference type="EMBL" id="NVM94362.1"/>
    </source>
</evidence>
<dbReference type="AlphaFoldDB" id="A0A7Y7IFP6"/>
<evidence type="ECO:0000259" key="2">
    <source>
        <dbReference type="Pfam" id="PF09350"/>
    </source>
</evidence>
<name>A0A7Y7IFP6_9MICC</name>
<dbReference type="Pfam" id="PF09350">
    <property type="entry name" value="DJC28_CD"/>
    <property type="match status" value="1"/>
</dbReference>
<accession>A0A7Y7IFP6</accession>
<feature type="compositionally biased region" description="Low complexity" evidence="1">
    <location>
        <begin position="185"/>
        <end position="202"/>
    </location>
</feature>
<dbReference type="Proteomes" id="UP000543556">
    <property type="component" value="Unassembled WGS sequence"/>
</dbReference>
<protein>
    <submittedName>
        <fullName evidence="3">DUF1992 domain-containing protein</fullName>
    </submittedName>
</protein>
<reference evidence="3 4" key="1">
    <citation type="submission" date="2020-02" db="EMBL/GenBank/DDBJ databases">
        <title>Genome sequence of strain AETb3-4.</title>
        <authorList>
            <person name="Gao J."/>
            <person name="Zhang X."/>
        </authorList>
    </citation>
    <scope>NUCLEOTIDE SEQUENCE [LARGE SCALE GENOMIC DNA]</scope>
    <source>
        <strain evidence="3 4">AETb3-4</strain>
    </source>
</reference>
<organism evidence="3 4">
    <name type="scientific">Arthrobacter wenxiniae</name>
    <dbReference type="NCBI Taxonomy" id="2713570"/>
    <lineage>
        <taxon>Bacteria</taxon>
        <taxon>Bacillati</taxon>
        <taxon>Actinomycetota</taxon>
        <taxon>Actinomycetes</taxon>
        <taxon>Micrococcales</taxon>
        <taxon>Micrococcaceae</taxon>
        <taxon>Arthrobacter</taxon>
    </lineage>
</organism>
<gene>
    <name evidence="3" type="ORF">G6034_05460</name>
</gene>
<dbReference type="InterPro" id="IPR018961">
    <property type="entry name" value="DnaJ_homolog_subfam-C_membr-28"/>
</dbReference>
<dbReference type="EMBL" id="JAAMFM010000005">
    <property type="protein sequence ID" value="NVM94362.1"/>
    <property type="molecule type" value="Genomic_DNA"/>
</dbReference>